<name>A0A8J2BTI5_9BACT</name>
<dbReference type="EMBL" id="CAJNOB010000017">
    <property type="protein sequence ID" value="CAF0697993.1"/>
    <property type="molecule type" value="Genomic_DNA"/>
</dbReference>
<protein>
    <submittedName>
        <fullName evidence="1">Uncharacterized protein</fullName>
    </submittedName>
</protein>
<accession>A0A8J2BTI5</accession>
<keyword evidence="2" id="KW-1185">Reference proteome</keyword>
<organism evidence="1 2">
    <name type="scientific">Candidatus Methylacidithermus pantelleriae</name>
    <dbReference type="NCBI Taxonomy" id="2744239"/>
    <lineage>
        <taxon>Bacteria</taxon>
        <taxon>Pseudomonadati</taxon>
        <taxon>Verrucomicrobiota</taxon>
        <taxon>Methylacidiphilae</taxon>
        <taxon>Methylacidiphilales</taxon>
        <taxon>Methylacidiphilaceae</taxon>
        <taxon>Candidatus Methylacidithermus</taxon>
    </lineage>
</organism>
<reference evidence="1" key="1">
    <citation type="submission" date="2021-02" db="EMBL/GenBank/DDBJ databases">
        <authorList>
            <person name="Cremers G."/>
            <person name="Picone N."/>
        </authorList>
    </citation>
    <scope>NUCLEOTIDE SEQUENCE</scope>
    <source>
        <strain evidence="1">PQ17</strain>
    </source>
</reference>
<evidence type="ECO:0000313" key="1">
    <source>
        <dbReference type="EMBL" id="CAF0697993.1"/>
    </source>
</evidence>
<proteinExistence type="predicted"/>
<dbReference type="Proteomes" id="UP000663859">
    <property type="component" value="Unassembled WGS sequence"/>
</dbReference>
<dbReference type="AlphaFoldDB" id="A0A8J2BTI5"/>
<evidence type="ECO:0000313" key="2">
    <source>
        <dbReference type="Proteomes" id="UP000663859"/>
    </source>
</evidence>
<sequence>MRDDKGWRVLASVEAQTVGLATDSLAGALGMHL</sequence>
<gene>
    <name evidence="1" type="ORF">MPNT_240007</name>
</gene>
<comment type="caution">
    <text evidence="1">The sequence shown here is derived from an EMBL/GenBank/DDBJ whole genome shotgun (WGS) entry which is preliminary data.</text>
</comment>